<evidence type="ECO:0000256" key="4">
    <source>
        <dbReference type="ARBA" id="ARBA00012574"/>
    </source>
</evidence>
<keyword evidence="14" id="KW-0031">Aminopeptidase</keyword>
<evidence type="ECO:0000256" key="7">
    <source>
        <dbReference type="ARBA" id="ARBA00022801"/>
    </source>
</evidence>
<dbReference type="GO" id="GO:0070006">
    <property type="term" value="F:metalloaminopeptidase activity"/>
    <property type="evidence" value="ECO:0007669"/>
    <property type="project" value="InterPro"/>
</dbReference>
<dbReference type="Pfam" id="PF00557">
    <property type="entry name" value="Peptidase_M24"/>
    <property type="match status" value="1"/>
</dbReference>
<evidence type="ECO:0000256" key="8">
    <source>
        <dbReference type="ARBA" id="ARBA00023049"/>
    </source>
</evidence>
<evidence type="ECO:0000313" key="15">
    <source>
        <dbReference type="EMBL" id="HAW74566.1"/>
    </source>
</evidence>
<proteinExistence type="inferred from homology"/>
<dbReference type="PATRIC" id="fig|589873.4.peg.3202"/>
<evidence type="ECO:0000313" key="16">
    <source>
        <dbReference type="EMBL" id="HBU50067.1"/>
    </source>
</evidence>
<keyword evidence="9" id="KW-0464">Manganese</keyword>
<reference evidence="14 17" key="1">
    <citation type="submission" date="2014-06" db="EMBL/GenBank/DDBJ databases">
        <title>Genomes of Alteromonas australica, a world apart.</title>
        <authorList>
            <person name="Gonzaga A."/>
            <person name="Lopez-Perez M."/>
            <person name="Rodriguez-Valera F."/>
        </authorList>
    </citation>
    <scope>NUCLEOTIDE SEQUENCE [LARGE SCALE GENOMIC DNA]</scope>
    <source>
        <strain evidence="14 17">H 17</strain>
    </source>
</reference>
<dbReference type="eggNOG" id="COG0006">
    <property type="taxonomic scope" value="Bacteria"/>
</dbReference>
<keyword evidence="8" id="KW-0482">Metalloprotease</keyword>
<dbReference type="InterPro" id="IPR001131">
    <property type="entry name" value="Peptidase_M24B_aminopep-P_CS"/>
</dbReference>
<evidence type="ECO:0000256" key="9">
    <source>
        <dbReference type="ARBA" id="ARBA00023211"/>
    </source>
</evidence>
<dbReference type="SUPFAM" id="SSF55920">
    <property type="entry name" value="Creatinase/aminopeptidase"/>
    <property type="match status" value="1"/>
</dbReference>
<dbReference type="GeneID" id="78256026"/>
<evidence type="ECO:0000256" key="1">
    <source>
        <dbReference type="ARBA" id="ARBA00001424"/>
    </source>
</evidence>
<dbReference type="InterPro" id="IPR029149">
    <property type="entry name" value="Creatin/AminoP/Spt16_N"/>
</dbReference>
<dbReference type="OrthoDB" id="9806388at2"/>
<comment type="cofactor">
    <cofactor evidence="2">
        <name>Mn(2+)</name>
        <dbReference type="ChEBI" id="CHEBI:29035"/>
    </cofactor>
</comment>
<comment type="similarity">
    <text evidence="3">Belongs to the peptidase M24B family.</text>
</comment>
<evidence type="ECO:0000313" key="17">
    <source>
        <dbReference type="Proteomes" id="UP000056090"/>
    </source>
</evidence>
<keyword evidence="6" id="KW-0479">Metal-binding</keyword>
<sequence>MISAQEFIARQDRLLAQCLPNSVCLVPAASVVTRSRDTEYVFRQNSDFWYLTGFHEPEAWLLLSNHPRYGESYRAMVVQDKDPDAEVWQGRRVGAEAALSVFSLDEAFELSELNEALLETLLGHDNLYFALGENKQADALVLDALQALREAPKASLAPYSMHDTRPMLHEMRVFKSACEVAVMKTAGRISAAAHKRAMQFVKPGCYEYHLEAELHHSFAMQGARTPAYSTIVGSGENGCILHYTENSAQIKDGDLVLVDAGCEYQGYAADITRTFPANGTFSKPQRDIYEWVLKAQEAVLTTLGPGSTLGEAMQQSAEVITEGLVSLGLLGGTIAENLQQETWRQFYMHGVGHFLGLDVHDVGDYKIDGQDRPLKPGMVLTIEPGIYIGSHLDVDEQYKGIGVRIEDNVVVTATGVDVLTADVPKTVDAIEALMKGA</sequence>
<gene>
    <name evidence="15" type="ORF">DCW74_02390</name>
    <name evidence="16" type="ORF">DEB45_02305</name>
    <name evidence="14" type="ORF">EP13_14090</name>
</gene>
<dbReference type="KEGG" id="aaus:EP12_14790"/>
<evidence type="ECO:0000256" key="6">
    <source>
        <dbReference type="ARBA" id="ARBA00022723"/>
    </source>
</evidence>
<dbReference type="EMBL" id="CP008849">
    <property type="protein sequence ID" value="AIF99721.1"/>
    <property type="molecule type" value="Genomic_DNA"/>
</dbReference>
<dbReference type="RefSeq" id="WP_044057786.1">
    <property type="nucleotide sequence ID" value="NZ_CAJXAX010000040.1"/>
</dbReference>
<evidence type="ECO:0000256" key="12">
    <source>
        <dbReference type="ARBA" id="ARBA00081411"/>
    </source>
</evidence>
<dbReference type="GO" id="GO:0006508">
    <property type="term" value="P:proteolysis"/>
    <property type="evidence" value="ECO:0007669"/>
    <property type="project" value="UniProtKB-KW"/>
</dbReference>
<dbReference type="PANTHER" id="PTHR43226:SF4">
    <property type="entry name" value="XAA-PRO AMINOPEPTIDASE 3"/>
    <property type="match status" value="1"/>
</dbReference>
<dbReference type="PANTHER" id="PTHR43226">
    <property type="entry name" value="XAA-PRO AMINOPEPTIDASE 3"/>
    <property type="match status" value="1"/>
</dbReference>
<dbReference type="InterPro" id="IPR001714">
    <property type="entry name" value="Pept_M24_MAP"/>
</dbReference>
<dbReference type="PROSITE" id="PS00491">
    <property type="entry name" value="PROLINE_PEPTIDASE"/>
    <property type="match status" value="1"/>
</dbReference>
<keyword evidence="7" id="KW-0378">Hydrolase</keyword>
<keyword evidence="5" id="KW-0645">Protease</keyword>
<evidence type="ECO:0000313" key="14">
    <source>
        <dbReference type="EMBL" id="AIF99721.1"/>
    </source>
</evidence>
<evidence type="ECO:0000256" key="2">
    <source>
        <dbReference type="ARBA" id="ARBA00001936"/>
    </source>
</evidence>
<dbReference type="InterPro" id="IPR007865">
    <property type="entry name" value="Aminopep_P_N"/>
</dbReference>
<dbReference type="Pfam" id="PF05195">
    <property type="entry name" value="AMP_N"/>
    <property type="match status" value="1"/>
</dbReference>
<dbReference type="PRINTS" id="PR00599">
    <property type="entry name" value="MAPEPTIDASE"/>
</dbReference>
<name>A0A075P1J9_9ALTE</name>
<evidence type="ECO:0000313" key="18">
    <source>
        <dbReference type="Proteomes" id="UP000263517"/>
    </source>
</evidence>
<dbReference type="SUPFAM" id="SSF53092">
    <property type="entry name" value="Creatinase/prolidase N-terminal domain"/>
    <property type="match status" value="1"/>
</dbReference>
<dbReference type="AlphaFoldDB" id="A0A075P1J9"/>
<dbReference type="GO" id="GO:0030145">
    <property type="term" value="F:manganese ion binding"/>
    <property type="evidence" value="ECO:0007669"/>
    <property type="project" value="InterPro"/>
</dbReference>
<evidence type="ECO:0000313" key="19">
    <source>
        <dbReference type="Proteomes" id="UP000264779"/>
    </source>
</evidence>
<organism evidence="14 17">
    <name type="scientific">Alteromonas australica</name>
    <dbReference type="NCBI Taxonomy" id="589873"/>
    <lineage>
        <taxon>Bacteria</taxon>
        <taxon>Pseudomonadati</taxon>
        <taxon>Pseudomonadota</taxon>
        <taxon>Gammaproteobacteria</taxon>
        <taxon>Alteromonadales</taxon>
        <taxon>Alteromonadaceae</taxon>
        <taxon>Alteromonas/Salinimonas group</taxon>
        <taxon>Alteromonas</taxon>
    </lineage>
</organism>
<dbReference type="GO" id="GO:0005829">
    <property type="term" value="C:cytosol"/>
    <property type="evidence" value="ECO:0007669"/>
    <property type="project" value="TreeGrafter"/>
</dbReference>
<dbReference type="EMBL" id="DONK01000033">
    <property type="protein sequence ID" value="HBU50067.1"/>
    <property type="molecule type" value="Genomic_DNA"/>
</dbReference>
<dbReference type="NCBIfam" id="NF008131">
    <property type="entry name" value="PRK10879.1"/>
    <property type="match status" value="1"/>
</dbReference>
<dbReference type="InterPro" id="IPR000994">
    <property type="entry name" value="Pept_M24"/>
</dbReference>
<dbReference type="InterPro" id="IPR052433">
    <property type="entry name" value="X-Pro_dipept-like"/>
</dbReference>
<comment type="catalytic activity">
    <reaction evidence="1">
        <text>Release of any N-terminal amino acid, including proline, that is linked to proline, even from a dipeptide or tripeptide.</text>
        <dbReference type="EC" id="3.4.11.9"/>
    </reaction>
</comment>
<reference evidence="18 19" key="2">
    <citation type="journal article" date="2018" name="Nat. Biotechnol.">
        <title>A standardized bacterial taxonomy based on genome phylogeny substantially revises the tree of life.</title>
        <authorList>
            <person name="Parks D.H."/>
            <person name="Chuvochina M."/>
            <person name="Waite D.W."/>
            <person name="Rinke C."/>
            <person name="Skarshewski A."/>
            <person name="Chaumeil P.A."/>
            <person name="Hugenholtz P."/>
        </authorList>
    </citation>
    <scope>NUCLEOTIDE SEQUENCE [LARGE SCALE GENOMIC DNA]</scope>
    <source>
        <strain evidence="16">UBA11621</strain>
        <strain evidence="15">UBA11978</strain>
    </source>
</reference>
<dbReference type="SMART" id="SM01011">
    <property type="entry name" value="AMP_N"/>
    <property type="match status" value="1"/>
</dbReference>
<feature type="domain" description="Aminopeptidase P N-terminal" evidence="13">
    <location>
        <begin position="2"/>
        <end position="138"/>
    </location>
</feature>
<dbReference type="InterPro" id="IPR036005">
    <property type="entry name" value="Creatinase/aminopeptidase-like"/>
</dbReference>
<evidence type="ECO:0000256" key="5">
    <source>
        <dbReference type="ARBA" id="ARBA00022670"/>
    </source>
</evidence>
<dbReference type="EC" id="3.4.11.9" evidence="4"/>
<evidence type="ECO:0000259" key="13">
    <source>
        <dbReference type="SMART" id="SM01011"/>
    </source>
</evidence>
<evidence type="ECO:0000256" key="11">
    <source>
        <dbReference type="ARBA" id="ARBA00075356"/>
    </source>
</evidence>
<dbReference type="EMBL" id="DNAN01000083">
    <property type="protein sequence ID" value="HAW74566.1"/>
    <property type="molecule type" value="Genomic_DNA"/>
</dbReference>
<dbReference type="KEGG" id="aal:EP13_14090"/>
<dbReference type="Proteomes" id="UP000264779">
    <property type="component" value="Unassembled WGS sequence"/>
</dbReference>
<protein>
    <recommendedName>
        <fullName evidence="10">Xaa-Pro aminopeptidase</fullName>
        <ecNumber evidence="4">3.4.11.9</ecNumber>
    </recommendedName>
    <alternativeName>
        <fullName evidence="11">Aminopeptidase P II</fullName>
    </alternativeName>
    <alternativeName>
        <fullName evidence="12">X-Pro aminopeptidase</fullName>
    </alternativeName>
</protein>
<dbReference type="Proteomes" id="UP000056090">
    <property type="component" value="Chromosome"/>
</dbReference>
<evidence type="ECO:0000256" key="3">
    <source>
        <dbReference type="ARBA" id="ARBA00008766"/>
    </source>
</evidence>
<keyword evidence="17" id="KW-1185">Reference proteome</keyword>
<dbReference type="STRING" id="589873.EP12_14790"/>
<evidence type="ECO:0000256" key="10">
    <source>
        <dbReference type="ARBA" id="ARBA00069363"/>
    </source>
</evidence>
<dbReference type="CDD" id="cd01087">
    <property type="entry name" value="Prolidase"/>
    <property type="match status" value="1"/>
</dbReference>
<accession>A0A075P1J9</accession>
<dbReference type="Proteomes" id="UP000263517">
    <property type="component" value="Unassembled WGS sequence"/>
</dbReference>
<dbReference type="Gene3D" id="3.90.230.10">
    <property type="entry name" value="Creatinase/methionine aminopeptidase superfamily"/>
    <property type="match status" value="1"/>
</dbReference>
<dbReference type="Gene3D" id="3.40.350.10">
    <property type="entry name" value="Creatinase/prolidase N-terminal domain"/>
    <property type="match status" value="1"/>
</dbReference>
<dbReference type="FunFam" id="3.90.230.10:FF:000002">
    <property type="entry name" value="Xaa-Pro aminopeptidase 3"/>
    <property type="match status" value="1"/>
</dbReference>